<dbReference type="Proteomes" id="UP000812287">
    <property type="component" value="Unassembled WGS sequence"/>
</dbReference>
<reference evidence="1" key="1">
    <citation type="submission" date="2020-11" db="EMBL/GenBank/DDBJ databases">
        <title>Adaptations for nitrogen fixation in a non-lichenized fungal sporocarp promotes dispersal by wood-feeding termites.</title>
        <authorList>
            <consortium name="DOE Joint Genome Institute"/>
            <person name="Koch R.A."/>
            <person name="Yoon G."/>
            <person name="Arayal U."/>
            <person name="Lail K."/>
            <person name="Amirebrahimi M."/>
            <person name="Labutti K."/>
            <person name="Lipzen A."/>
            <person name="Riley R."/>
            <person name="Barry K."/>
            <person name="Henrissat B."/>
            <person name="Grigoriev I.V."/>
            <person name="Herr J.R."/>
            <person name="Aime M.C."/>
        </authorList>
    </citation>
    <scope>NUCLEOTIDE SEQUENCE</scope>
    <source>
        <strain evidence="1">MCA 3950</strain>
    </source>
</reference>
<proteinExistence type="predicted"/>
<name>A0A9P8AX68_9AGAR</name>
<protein>
    <submittedName>
        <fullName evidence="1">Uncharacterized protein</fullName>
    </submittedName>
</protein>
<comment type="caution">
    <text evidence="1">The sequence shown here is derived from an EMBL/GenBank/DDBJ whole genome shotgun (WGS) entry which is preliminary data.</text>
</comment>
<dbReference type="GeneID" id="66107751"/>
<evidence type="ECO:0000313" key="1">
    <source>
        <dbReference type="EMBL" id="KAG7450891.1"/>
    </source>
</evidence>
<dbReference type="EMBL" id="MU250526">
    <property type="protein sequence ID" value="KAG7450891.1"/>
    <property type="molecule type" value="Genomic_DNA"/>
</dbReference>
<accession>A0A9P8AX68</accession>
<dbReference type="RefSeq" id="XP_043044391.1">
    <property type="nucleotide sequence ID" value="XM_043185454.1"/>
</dbReference>
<dbReference type="AlphaFoldDB" id="A0A9P8AX68"/>
<gene>
    <name evidence="1" type="ORF">BT62DRAFT_928180</name>
</gene>
<sequence length="71" mass="8118">MEGRQSYPLAVSLFSIRVMLLNVHSHTFQVGKNQHYTPSIQPFRGLHHKVLSSVMALDAPRNPRLPVGRWI</sequence>
<keyword evidence="2" id="KW-1185">Reference proteome</keyword>
<evidence type="ECO:0000313" key="2">
    <source>
        <dbReference type="Proteomes" id="UP000812287"/>
    </source>
</evidence>
<organism evidence="1 2">
    <name type="scientific">Guyanagaster necrorhizus</name>
    <dbReference type="NCBI Taxonomy" id="856835"/>
    <lineage>
        <taxon>Eukaryota</taxon>
        <taxon>Fungi</taxon>
        <taxon>Dikarya</taxon>
        <taxon>Basidiomycota</taxon>
        <taxon>Agaricomycotina</taxon>
        <taxon>Agaricomycetes</taxon>
        <taxon>Agaricomycetidae</taxon>
        <taxon>Agaricales</taxon>
        <taxon>Marasmiineae</taxon>
        <taxon>Physalacriaceae</taxon>
        <taxon>Guyanagaster</taxon>
    </lineage>
</organism>